<reference evidence="2 3" key="1">
    <citation type="submission" date="2018-03" db="EMBL/GenBank/DDBJ databases">
        <title>Brevisbacillus phylogenomics.</title>
        <authorList>
            <person name="Dunlap C."/>
        </authorList>
    </citation>
    <scope>NUCLEOTIDE SEQUENCE [LARGE SCALE GENOMIC DNA]</scope>
    <source>
        <strain evidence="2 3">NRRL B-41110</strain>
    </source>
</reference>
<name>A0ABX5FSB6_9BACL</name>
<dbReference type="GeneID" id="95750367"/>
<gene>
    <name evidence="2" type="ORF">C7R92_09560</name>
</gene>
<sequence length="121" mass="14166">MPKAENKPWKTAKSPKELGIKNGWFGEMDRVYHNTKYTVMVRDVQTEWGIVQHACMRNAPNTDIPWREKQRIKNELFGEEAIAIEVFPKVSELVDEANMYHFWVLPEDMVLPFGLNEEETA</sequence>
<evidence type="ECO:0000313" key="3">
    <source>
        <dbReference type="Proteomes" id="UP000241645"/>
    </source>
</evidence>
<dbReference type="EMBL" id="PXZO01000016">
    <property type="protein sequence ID" value="PSK11680.1"/>
    <property type="molecule type" value="Genomic_DNA"/>
</dbReference>
<dbReference type="InterPro" id="IPR056111">
    <property type="entry name" value="DUF7694"/>
</dbReference>
<comment type="caution">
    <text evidence="2">The sequence shown here is derived from an EMBL/GenBank/DDBJ whole genome shotgun (WGS) entry which is preliminary data.</text>
</comment>
<dbReference type="RefSeq" id="WP_106834075.1">
    <property type="nucleotide sequence ID" value="NZ_JARMEW010000044.1"/>
</dbReference>
<keyword evidence="3" id="KW-1185">Reference proteome</keyword>
<feature type="domain" description="DUF7694" evidence="1">
    <location>
        <begin position="44"/>
        <end position="107"/>
    </location>
</feature>
<protein>
    <recommendedName>
        <fullName evidence="1">DUF7694 domain-containing protein</fullName>
    </recommendedName>
</protein>
<proteinExistence type="predicted"/>
<evidence type="ECO:0000313" key="2">
    <source>
        <dbReference type="EMBL" id="PSK11680.1"/>
    </source>
</evidence>
<accession>A0ABX5FSB6</accession>
<dbReference type="Proteomes" id="UP000241645">
    <property type="component" value="Unassembled WGS sequence"/>
</dbReference>
<evidence type="ECO:0000259" key="1">
    <source>
        <dbReference type="Pfam" id="PF24746"/>
    </source>
</evidence>
<dbReference type="Pfam" id="PF24746">
    <property type="entry name" value="DUF7694"/>
    <property type="match status" value="1"/>
</dbReference>
<organism evidence="2 3">
    <name type="scientific">Brevibacillus porteri</name>
    <dbReference type="NCBI Taxonomy" id="2126350"/>
    <lineage>
        <taxon>Bacteria</taxon>
        <taxon>Bacillati</taxon>
        <taxon>Bacillota</taxon>
        <taxon>Bacilli</taxon>
        <taxon>Bacillales</taxon>
        <taxon>Paenibacillaceae</taxon>
        <taxon>Brevibacillus</taxon>
    </lineage>
</organism>